<dbReference type="Proteomes" id="UP000646478">
    <property type="component" value="Unassembled WGS sequence"/>
</dbReference>
<dbReference type="InterPro" id="IPR013425">
    <property type="entry name" value="Autotrns_rpt"/>
</dbReference>
<dbReference type="InterPro" id="IPR036938">
    <property type="entry name" value="PAP2/HPO_sf"/>
</dbReference>
<dbReference type="GO" id="GO:0030288">
    <property type="term" value="C:outer membrane-bounded periplasmic space"/>
    <property type="evidence" value="ECO:0007669"/>
    <property type="project" value="InterPro"/>
</dbReference>
<dbReference type="Gene3D" id="1.20.144.10">
    <property type="entry name" value="Phosphatidic acid phosphatase type 2/haloperoxidase"/>
    <property type="match status" value="1"/>
</dbReference>
<dbReference type="InterPro" id="IPR001011">
    <property type="entry name" value="Acid_Pase_classA_bac"/>
</dbReference>
<reference evidence="3" key="1">
    <citation type="journal article" date="2014" name="Int. J. Syst. Evol. Microbiol.">
        <title>Complete genome sequence of Corynebacterium casei LMG S-19264T (=DSM 44701T), isolated from a smear-ripened cheese.</title>
        <authorList>
            <consortium name="US DOE Joint Genome Institute (JGI-PGF)"/>
            <person name="Walter F."/>
            <person name="Albersmeier A."/>
            <person name="Kalinowski J."/>
            <person name="Ruckert C."/>
        </authorList>
    </citation>
    <scope>NUCLEOTIDE SEQUENCE</scope>
    <source>
        <strain evidence="3">CGMCC 1.15082</strain>
    </source>
</reference>
<dbReference type="NCBIfam" id="TIGR01414">
    <property type="entry name" value="autotrans_barl"/>
    <property type="match status" value="1"/>
</dbReference>
<dbReference type="Pfam" id="PF01569">
    <property type="entry name" value="PAP2"/>
    <property type="match status" value="1"/>
</dbReference>
<dbReference type="InterPro" id="IPR000326">
    <property type="entry name" value="PAP2/HPO"/>
</dbReference>
<dbReference type="SMART" id="SM00869">
    <property type="entry name" value="Autotransporter"/>
    <property type="match status" value="1"/>
</dbReference>
<dbReference type="PANTHER" id="PTHR35037">
    <property type="entry name" value="C-TERMINAL REGION OF AIDA-LIKE PROTEIN"/>
    <property type="match status" value="1"/>
</dbReference>
<dbReference type="SUPFAM" id="SSF103515">
    <property type="entry name" value="Autotransporter"/>
    <property type="match status" value="1"/>
</dbReference>
<dbReference type="Pfam" id="PF03797">
    <property type="entry name" value="Autotransporter"/>
    <property type="match status" value="1"/>
</dbReference>
<organism evidence="3 4">
    <name type="scientific">Brucella endophytica</name>
    <dbReference type="NCBI Taxonomy" id="1963359"/>
    <lineage>
        <taxon>Bacteria</taxon>
        <taxon>Pseudomonadati</taxon>
        <taxon>Pseudomonadota</taxon>
        <taxon>Alphaproteobacteria</taxon>
        <taxon>Hyphomicrobiales</taxon>
        <taxon>Brucellaceae</taxon>
        <taxon>Brucella/Ochrobactrum group</taxon>
        <taxon>Brucella</taxon>
    </lineage>
</organism>
<evidence type="ECO:0000313" key="4">
    <source>
        <dbReference type="Proteomes" id="UP000646478"/>
    </source>
</evidence>
<reference evidence="3" key="2">
    <citation type="submission" date="2020-09" db="EMBL/GenBank/DDBJ databases">
        <authorList>
            <person name="Sun Q."/>
            <person name="Zhou Y."/>
        </authorList>
    </citation>
    <scope>NUCLEOTIDE SEQUENCE</scope>
    <source>
        <strain evidence="3">CGMCC 1.15082</strain>
    </source>
</reference>
<dbReference type="InterPro" id="IPR011050">
    <property type="entry name" value="Pectin_lyase_fold/virulence"/>
</dbReference>
<dbReference type="AlphaFoldDB" id="A0A916SGD3"/>
<keyword evidence="4" id="KW-1185">Reference proteome</keyword>
<dbReference type="Pfam" id="PF12951">
    <property type="entry name" value="PATR"/>
    <property type="match status" value="1"/>
</dbReference>
<evidence type="ECO:0000259" key="2">
    <source>
        <dbReference type="PROSITE" id="PS51208"/>
    </source>
</evidence>
<feature type="domain" description="Autotransporter" evidence="2">
    <location>
        <begin position="811"/>
        <end position="1084"/>
    </location>
</feature>
<dbReference type="PANTHER" id="PTHR35037:SF3">
    <property type="entry name" value="C-TERMINAL REGION OF AIDA-LIKE PROTEIN"/>
    <property type="match status" value="1"/>
</dbReference>
<dbReference type="InterPro" id="IPR006315">
    <property type="entry name" value="OM_autotransptr_brl_dom"/>
</dbReference>
<dbReference type="InterPro" id="IPR036709">
    <property type="entry name" value="Autotransporte_beta_dom_sf"/>
</dbReference>
<dbReference type="SUPFAM" id="SSF51126">
    <property type="entry name" value="Pectin lyase-like"/>
    <property type="match status" value="2"/>
</dbReference>
<dbReference type="Gene3D" id="2.40.128.130">
    <property type="entry name" value="Autotransporter beta-domain"/>
    <property type="match status" value="1"/>
</dbReference>
<comment type="caution">
    <text evidence="3">The sequence shown here is derived from an EMBL/GenBank/DDBJ whole genome shotgun (WGS) entry which is preliminary data.</text>
</comment>
<sequence length="1084" mass="114379">MAQEAYLNKDVPAYVDTGATNQRGDARYATKETNAAVRLLSGFLDIWEPRSPFVDAGQGAPARDGFPAVPISDWDGIPGSATDGRILNQAIHDHNIDYVVKSTQNRTDAEAVQAYLDDRRGKGYSVIDGLGPLRDAWVRGTGQFTTIVDVPADATTVKYDDKGNNIGIGSASNPNLGLAVDLIAAMGKDASTEPAKRYFKYARPYRWSDQVVVVPALEPAKSSTPATDGGFTSGHTAEGWRDALAMAYLVPQRFQEMITRAVVMGDSRIVAGMHSPLDVMSGRMLGIASVVYNLNLPENQNLKQAAFEQTQEWLKKETDSTTAADLFVAAHAADLAVDRFADREANARYVADRMSYGFEQFTKEDAKGKPPVVPKGAEVLLETRFPYLNADQRRTVLASTELPSGIPVLDDPEGYGRLDLFKAADGYGWFDGDVTVDMDKQKDGFNAFDAWRNNISGNGRLTKLGTGTLMLTGNNSYSGGTQVSGGMLVGTNGHAFGKNSIQVDKDGQLVLNTPFNDTMSNDLTGTGTFEKRGTGSVLYMGNGSGFTGTTMINGGTLLVGDEDHSGASLGGIINVAGGTLGGTGTIGSTTVSAGGVLAPGGGGIGTLDIVGDLTFEKGSIYNVDVDPEGAASDLVDVTGVANLEGGSVAHIGANGNYRLRSTYTILSAGTLNGAFEGVTSNFAFLTPELSYDYGQGTVDLELNRNDRTFASMARTRNQTAVAGGIESIGFNAESPVYDAVAQLPNDDELIQDSYDQLSGEIHASATTALINDSRLIRNAVNDRLRAAFDDVAAADVPVLGYGPDAKPLAKGETPQMAAWGQAFGAWSKTDGDGNAADLDQSTGGFVTGFDTMVATDWRLGAFAGYSRTSFDARGSGESDNYHVGVYGGGHFGALSIRSGLGYSRHSVETSRVVAFAGFEDRLKADYDAGTFQAFGELGYRIDMKQVAFEPFANLAHVRVKTDGFTETGGAAALSAAEETTSTTFTTLGLRASAPFTLGTVEAEARGTVGWQHAYGDTTPVSTLAFDGGNGFSVAGVPLAEDMGLVEAGFDVKLSERTTLGVSYTGQFGSDVKQNGVDARFAVKF</sequence>
<dbReference type="SMART" id="SM00014">
    <property type="entry name" value="acidPPc"/>
    <property type="match status" value="1"/>
</dbReference>
<evidence type="ECO:0000256" key="1">
    <source>
        <dbReference type="ARBA" id="ARBA00022729"/>
    </source>
</evidence>
<dbReference type="InterPro" id="IPR005546">
    <property type="entry name" value="Autotransporte_beta"/>
</dbReference>
<dbReference type="NCBIfam" id="TIGR02601">
    <property type="entry name" value="autotrns_rpt"/>
    <property type="match status" value="1"/>
</dbReference>
<accession>A0A916SGD3</accession>
<dbReference type="GO" id="GO:0003993">
    <property type="term" value="F:acid phosphatase activity"/>
    <property type="evidence" value="ECO:0007669"/>
    <property type="project" value="InterPro"/>
</dbReference>
<dbReference type="CDD" id="cd03397">
    <property type="entry name" value="PAP2_acid_phosphatase"/>
    <property type="match status" value="1"/>
</dbReference>
<evidence type="ECO:0000313" key="3">
    <source>
        <dbReference type="EMBL" id="GGA99208.1"/>
    </source>
</evidence>
<keyword evidence="1" id="KW-0732">Signal</keyword>
<proteinExistence type="predicted"/>
<dbReference type="GO" id="GO:0019867">
    <property type="term" value="C:outer membrane"/>
    <property type="evidence" value="ECO:0007669"/>
    <property type="project" value="InterPro"/>
</dbReference>
<dbReference type="InterPro" id="IPR051551">
    <property type="entry name" value="Autotransporter_adhesion"/>
</dbReference>
<protein>
    <submittedName>
        <fullName evidence="3">Autotransporter</fullName>
    </submittedName>
</protein>
<gene>
    <name evidence="3" type="ORF">GCM10011491_29310</name>
</gene>
<dbReference type="PROSITE" id="PS51208">
    <property type="entry name" value="AUTOTRANSPORTER"/>
    <property type="match status" value="1"/>
</dbReference>
<dbReference type="EMBL" id="BMHH01000012">
    <property type="protein sequence ID" value="GGA99208.1"/>
    <property type="molecule type" value="Genomic_DNA"/>
</dbReference>
<dbReference type="SUPFAM" id="SSF48317">
    <property type="entry name" value="Acid phosphatase/Vanadium-dependent haloperoxidase"/>
    <property type="match status" value="1"/>
</dbReference>
<name>A0A916SGD3_9HYPH</name>